<gene>
    <name evidence="6" type="ORF">F2A38_20495</name>
</gene>
<dbReference type="InterPro" id="IPR006665">
    <property type="entry name" value="OmpA-like"/>
</dbReference>
<dbReference type="PANTHER" id="PTHR30329">
    <property type="entry name" value="STATOR ELEMENT OF FLAGELLAR MOTOR COMPLEX"/>
    <property type="match status" value="1"/>
</dbReference>
<dbReference type="InterPro" id="IPR036737">
    <property type="entry name" value="OmpA-like_sf"/>
</dbReference>
<keyword evidence="2 3" id="KW-0472">Membrane</keyword>
<evidence type="ECO:0000313" key="7">
    <source>
        <dbReference type="Proteomes" id="UP000323924"/>
    </source>
</evidence>
<evidence type="ECO:0000256" key="2">
    <source>
        <dbReference type="ARBA" id="ARBA00023136"/>
    </source>
</evidence>
<dbReference type="PROSITE" id="PS51123">
    <property type="entry name" value="OMPA_2"/>
    <property type="match status" value="1"/>
</dbReference>
<dbReference type="PROSITE" id="PS51257">
    <property type="entry name" value="PROKAR_LIPOPROTEIN"/>
    <property type="match status" value="1"/>
</dbReference>
<comment type="subcellular location">
    <subcellularLocation>
        <location evidence="1">Cell outer membrane</location>
    </subcellularLocation>
</comment>
<dbReference type="InterPro" id="IPR006664">
    <property type="entry name" value="OMP_bac"/>
</dbReference>
<dbReference type="SUPFAM" id="SSF103088">
    <property type="entry name" value="OmpA-like"/>
    <property type="match status" value="1"/>
</dbReference>
<dbReference type="GO" id="GO:0009279">
    <property type="term" value="C:cell outer membrane"/>
    <property type="evidence" value="ECO:0007669"/>
    <property type="project" value="UniProtKB-SubCell"/>
</dbReference>
<dbReference type="Proteomes" id="UP000323924">
    <property type="component" value="Unassembled WGS sequence"/>
</dbReference>
<comment type="caution">
    <text evidence="6">The sequence shown here is derived from an EMBL/GenBank/DDBJ whole genome shotgun (WGS) entry which is preliminary data.</text>
</comment>
<dbReference type="AlphaFoldDB" id="A0AB34BZ26"/>
<dbReference type="Gene3D" id="3.30.1330.60">
    <property type="entry name" value="OmpA-like domain"/>
    <property type="match status" value="1"/>
</dbReference>
<feature type="signal peptide" evidence="4">
    <location>
        <begin position="1"/>
        <end position="23"/>
    </location>
</feature>
<feature type="chain" id="PRO_5044341519" evidence="4">
    <location>
        <begin position="24"/>
        <end position="257"/>
    </location>
</feature>
<evidence type="ECO:0000256" key="3">
    <source>
        <dbReference type="PROSITE-ProRule" id="PRU00473"/>
    </source>
</evidence>
<dbReference type="Pfam" id="PF14346">
    <property type="entry name" value="DUF4398"/>
    <property type="match status" value="1"/>
</dbReference>
<dbReference type="Pfam" id="PF00691">
    <property type="entry name" value="OmpA"/>
    <property type="match status" value="1"/>
</dbReference>
<evidence type="ECO:0000256" key="4">
    <source>
        <dbReference type="SAM" id="SignalP"/>
    </source>
</evidence>
<reference evidence="6 7" key="1">
    <citation type="submission" date="2019-09" db="EMBL/GenBank/DDBJ databases">
        <authorList>
            <person name="Vacheron J."/>
            <person name="Dubost A."/>
            <person name="Prigent-Combaret C."/>
            <person name="Muller D."/>
        </authorList>
    </citation>
    <scope>NUCLEOTIDE SEQUENCE [LARGE SCALE GENOMIC DNA]</scope>
    <source>
        <strain evidence="6 7">JV497</strain>
    </source>
</reference>
<dbReference type="InterPro" id="IPR050330">
    <property type="entry name" value="Bact_OuterMem_StrucFunc"/>
</dbReference>
<organism evidence="6 7">
    <name type="scientific">Pseudomonas chlororaphis</name>
    <dbReference type="NCBI Taxonomy" id="587753"/>
    <lineage>
        <taxon>Bacteria</taxon>
        <taxon>Pseudomonadati</taxon>
        <taxon>Pseudomonadota</taxon>
        <taxon>Gammaproteobacteria</taxon>
        <taxon>Pseudomonadales</taxon>
        <taxon>Pseudomonadaceae</taxon>
        <taxon>Pseudomonas</taxon>
    </lineage>
</organism>
<accession>A0AB34BZ26</accession>
<dbReference type="InterPro" id="IPR025511">
    <property type="entry name" value="DUF4398"/>
</dbReference>
<name>A0AB34BZ26_9PSED</name>
<evidence type="ECO:0000259" key="5">
    <source>
        <dbReference type="PROSITE" id="PS51123"/>
    </source>
</evidence>
<dbReference type="PANTHER" id="PTHR30329:SF20">
    <property type="entry name" value="EXPORTED PROTEIN"/>
    <property type="match status" value="1"/>
</dbReference>
<proteinExistence type="predicted"/>
<dbReference type="PRINTS" id="PR01023">
    <property type="entry name" value="NAFLGMOTY"/>
</dbReference>
<dbReference type="CDD" id="cd07185">
    <property type="entry name" value="OmpA_C-like"/>
    <property type="match status" value="1"/>
</dbReference>
<evidence type="ECO:0000256" key="1">
    <source>
        <dbReference type="ARBA" id="ARBA00004442"/>
    </source>
</evidence>
<sequence length="257" mass="28057">MRTSLIFPSLCAFALLLTGCAATPENPQLVEARKLYSDLQSKPESSTLAALETQDAFIALGKADLTSVQDRRSPEIDQLAYLAKQKIALAEQTILGRKAEAGLSTIDVQRTQVQLDVRTQQLKALQAMKAKQTPRGEVVTFGDVLFDTGKASLKPGNQRNVQQLADFLLNNPERKVRIEGFTDSVGSDAFNQTLSERRAESVAFALERLGVDMTRIKTQGYGKEYPVADDASAQSRQLNRRVEVIISNGAAAVDSRG</sequence>
<feature type="domain" description="OmpA-like" evidence="5">
    <location>
        <begin position="135"/>
        <end position="250"/>
    </location>
</feature>
<evidence type="ECO:0000313" key="6">
    <source>
        <dbReference type="EMBL" id="KAA5839247.1"/>
    </source>
</evidence>
<dbReference type="EMBL" id="VWPC01000021">
    <property type="protein sequence ID" value="KAA5839247.1"/>
    <property type="molecule type" value="Genomic_DNA"/>
</dbReference>
<dbReference type="PRINTS" id="PR01021">
    <property type="entry name" value="OMPADOMAIN"/>
</dbReference>
<protein>
    <submittedName>
        <fullName evidence="6">OmpA family protein</fullName>
    </submittedName>
</protein>
<dbReference type="InterPro" id="IPR006690">
    <property type="entry name" value="OMPA-like_CS"/>
</dbReference>
<dbReference type="RefSeq" id="WP_150052416.1">
    <property type="nucleotide sequence ID" value="NZ_VWPC01000021.1"/>
</dbReference>
<keyword evidence="4" id="KW-0732">Signal</keyword>
<dbReference type="PROSITE" id="PS01068">
    <property type="entry name" value="OMPA_1"/>
    <property type="match status" value="1"/>
</dbReference>